<feature type="domain" description="Rubicon Homology" evidence="3">
    <location>
        <begin position="538"/>
        <end position="739"/>
    </location>
</feature>
<feature type="compositionally biased region" description="Basic and acidic residues" evidence="2">
    <location>
        <begin position="91"/>
        <end position="100"/>
    </location>
</feature>
<accession>A0AAV1PXH0</accession>
<feature type="compositionally biased region" description="Low complexity" evidence="2">
    <location>
        <begin position="141"/>
        <end position="152"/>
    </location>
</feature>
<keyword evidence="1" id="KW-0072">Autophagy</keyword>
<protein>
    <submittedName>
        <fullName evidence="4">Protein associated with UVRAG as autophagy enhancer</fullName>
    </submittedName>
</protein>
<dbReference type="SMART" id="SM01175">
    <property type="entry name" value="DUF4206"/>
    <property type="match status" value="1"/>
</dbReference>
<gene>
    <name evidence="4" type="ORF">FSCOSCO3_A036797</name>
</gene>
<reference evidence="4 5" key="1">
    <citation type="submission" date="2024-01" db="EMBL/GenBank/DDBJ databases">
        <authorList>
            <person name="Alioto T."/>
            <person name="Alioto T."/>
            <person name="Gomez Garrido J."/>
        </authorList>
    </citation>
    <scope>NUCLEOTIDE SEQUENCE [LARGE SCALE GENOMIC DNA]</scope>
</reference>
<dbReference type="InterPro" id="IPR025258">
    <property type="entry name" value="RH_dom"/>
</dbReference>
<dbReference type="GO" id="GO:0000421">
    <property type="term" value="C:autophagosome membrane"/>
    <property type="evidence" value="ECO:0007669"/>
    <property type="project" value="TreeGrafter"/>
</dbReference>
<feature type="compositionally biased region" description="Basic and acidic residues" evidence="2">
    <location>
        <begin position="120"/>
        <end position="135"/>
    </location>
</feature>
<dbReference type="GO" id="GO:0061910">
    <property type="term" value="P:autophagosome-endosome fusion"/>
    <property type="evidence" value="ECO:0007669"/>
    <property type="project" value="TreeGrafter"/>
</dbReference>
<proteinExistence type="predicted"/>
<evidence type="ECO:0000256" key="2">
    <source>
        <dbReference type="SAM" id="MobiDB-lite"/>
    </source>
</evidence>
<dbReference type="Pfam" id="PF13901">
    <property type="entry name" value="RH_dom"/>
    <property type="match status" value="1"/>
</dbReference>
<evidence type="ECO:0000313" key="5">
    <source>
        <dbReference type="Proteomes" id="UP001314229"/>
    </source>
</evidence>
<name>A0AAV1PXH0_SCOSC</name>
<dbReference type="Pfam" id="PF21054">
    <property type="entry name" value="RUBC_PIKBD"/>
    <property type="match status" value="1"/>
</dbReference>
<dbReference type="AlphaFoldDB" id="A0AAV1PXH0"/>
<feature type="compositionally biased region" description="Polar residues" evidence="2">
    <location>
        <begin position="77"/>
        <end position="90"/>
    </location>
</feature>
<dbReference type="PANTHER" id="PTHR45971">
    <property type="entry name" value="PHOX (PX) DOMAIN-CONTAINING PROTEIN"/>
    <property type="match status" value="1"/>
</dbReference>
<dbReference type="PANTHER" id="PTHR45971:SF2">
    <property type="entry name" value="PROTEIN ASSOCIATED WITH UVRAG AS AUTOPHAGY ENHANCER"/>
    <property type="match status" value="1"/>
</dbReference>
<sequence length="742" mass="83610">MSSSHHRPRYVSWCVDSPPPVATTEEFSHQNQQSAGAGSIPVLLLSSAETSGGETNAPQLTFTWETHHKAFTHPHHSQCNPHSNTASTTHNNDKVNSRIDEGEDDDSRKGRKGNFTPPEMDNRSKEPHSLLHPEDNSVNLPRSSSVISRPVSWHGGGTDTSAPSSLDSPAPVSGSVSLNQRGCLSAISMEDLGSKPSSSCRSSQVQEVKEPRCVSVLSNLNHFLSAGIHLPFSGQQGLAEEHRGQGLTSCDALHTSGLSTSTQHSRDRSCSGIPEISAEVFKTTCELEKENAHFIVVDMVLEVLEGAKWALSFDRWTSAMDSQQNTCRKMRAHTGSALELKQRRKACRRSTVNAKQEVNMKHADGDNETSRRNTHFFKSYAHWHNQNKEEEEEGKNEHPPKTFSVLSTDSGFEDCGVDTMLTQRDSLRNAEWMALQLVVEFKKSWLPFNRPQRGRQSLRSSLQELPGTGDVAVSSESLAEEIRLRTRMRGSLCWAPPRFQIIFTVQPTNRRSDVVALQHFLCAGCGTEVEPRYIKKLRYCEYLGRYFCDCCHSGFEAVIPGRVLSSWDFSRYPVSDFSKQLLDSVWHQPLFDLRCVGKTLYSKVKELDKFRELQEQLLGIKKLVKTCRLSERLINEFEQLPCHLTEQPLLFSMDDLYRAKKGQLVAEAKAVLRSALDHVESCELCLARGFICEFCRERNIIFPFQKDVCKRCPVCKACFHILCFVEKKCPKCARIQSRKKTF</sequence>
<dbReference type="EMBL" id="CAWUFR010000326">
    <property type="protein sequence ID" value="CAK6975950.1"/>
    <property type="molecule type" value="Genomic_DNA"/>
</dbReference>
<dbReference type="Proteomes" id="UP001314229">
    <property type="component" value="Unassembled WGS sequence"/>
</dbReference>
<dbReference type="InterPro" id="IPR052428">
    <property type="entry name" value="Autophagy_HostDef_Reg"/>
</dbReference>
<dbReference type="GO" id="GO:1901981">
    <property type="term" value="F:phosphatidylinositol phosphate binding"/>
    <property type="evidence" value="ECO:0007669"/>
    <property type="project" value="TreeGrafter"/>
</dbReference>
<keyword evidence="5" id="KW-1185">Reference proteome</keyword>
<dbReference type="InterPro" id="IPR048569">
    <property type="entry name" value="RUBC_PIKBD"/>
</dbReference>
<evidence type="ECO:0000256" key="1">
    <source>
        <dbReference type="ARBA" id="ARBA00023006"/>
    </source>
</evidence>
<dbReference type="GO" id="GO:0097352">
    <property type="term" value="P:autophagosome maturation"/>
    <property type="evidence" value="ECO:0007669"/>
    <property type="project" value="TreeGrafter"/>
</dbReference>
<comment type="caution">
    <text evidence="4">The sequence shown here is derived from an EMBL/GenBank/DDBJ whole genome shotgun (WGS) entry which is preliminary data.</text>
</comment>
<feature type="region of interest" description="Disordered" evidence="2">
    <location>
        <begin position="72"/>
        <end position="177"/>
    </location>
</feature>
<organism evidence="4 5">
    <name type="scientific">Scomber scombrus</name>
    <name type="common">Atlantic mackerel</name>
    <name type="synonym">Scomber vernalis</name>
    <dbReference type="NCBI Taxonomy" id="13677"/>
    <lineage>
        <taxon>Eukaryota</taxon>
        <taxon>Metazoa</taxon>
        <taxon>Chordata</taxon>
        <taxon>Craniata</taxon>
        <taxon>Vertebrata</taxon>
        <taxon>Euteleostomi</taxon>
        <taxon>Actinopterygii</taxon>
        <taxon>Neopterygii</taxon>
        <taxon>Teleostei</taxon>
        <taxon>Neoteleostei</taxon>
        <taxon>Acanthomorphata</taxon>
        <taxon>Pelagiaria</taxon>
        <taxon>Scombriformes</taxon>
        <taxon>Scombridae</taxon>
        <taxon>Scomber</taxon>
    </lineage>
</organism>
<dbReference type="GO" id="GO:0061909">
    <property type="term" value="P:autophagosome-lysosome fusion"/>
    <property type="evidence" value="ECO:0007669"/>
    <property type="project" value="TreeGrafter"/>
</dbReference>
<evidence type="ECO:0000259" key="3">
    <source>
        <dbReference type="SMART" id="SM01175"/>
    </source>
</evidence>
<evidence type="ECO:0000313" key="4">
    <source>
        <dbReference type="EMBL" id="CAK6975950.1"/>
    </source>
</evidence>